<comment type="caution">
    <text evidence="2">The sequence shown here is derived from an EMBL/GenBank/DDBJ whole genome shotgun (WGS) entry which is preliminary data.</text>
</comment>
<evidence type="ECO:0000256" key="1">
    <source>
        <dbReference type="SAM" id="SignalP"/>
    </source>
</evidence>
<feature type="chain" id="PRO_5045456804" evidence="1">
    <location>
        <begin position="25"/>
        <end position="153"/>
    </location>
</feature>
<evidence type="ECO:0000313" key="3">
    <source>
        <dbReference type="Proteomes" id="UP001596152"/>
    </source>
</evidence>
<sequence length="153" mass="15588">MRTVLLASAIAVAVSGLVATAAAAQNPNAAPSSGSTRARAGFTPDPIRVSIYSGGPIDASRLGGACVGMIASAPDYRFTYTAGSFPLSFGVVSSADTSLVINGPDGRWYCNDDAQGLNPILTWSRPRSGSYDIWIGAVGGRSASSTLLISESD</sequence>
<proteinExistence type="predicted"/>
<organism evidence="2 3">
    <name type="scientific">Brevundimonas staleyi</name>
    <dbReference type="NCBI Taxonomy" id="74326"/>
    <lineage>
        <taxon>Bacteria</taxon>
        <taxon>Pseudomonadati</taxon>
        <taxon>Pseudomonadota</taxon>
        <taxon>Alphaproteobacteria</taxon>
        <taxon>Caulobacterales</taxon>
        <taxon>Caulobacteraceae</taxon>
        <taxon>Brevundimonas</taxon>
    </lineage>
</organism>
<dbReference type="EMBL" id="JBHSLF010000054">
    <property type="protein sequence ID" value="MFC5345952.1"/>
    <property type="molecule type" value="Genomic_DNA"/>
</dbReference>
<name>A0ABW0FWJ9_9CAUL</name>
<feature type="signal peptide" evidence="1">
    <location>
        <begin position="1"/>
        <end position="24"/>
    </location>
</feature>
<evidence type="ECO:0000313" key="2">
    <source>
        <dbReference type="EMBL" id="MFC5345952.1"/>
    </source>
</evidence>
<dbReference type="Proteomes" id="UP001596152">
    <property type="component" value="Unassembled WGS sequence"/>
</dbReference>
<accession>A0ABW0FWJ9</accession>
<dbReference type="RefSeq" id="WP_374036982.1">
    <property type="nucleotide sequence ID" value="NZ_CP169082.1"/>
</dbReference>
<keyword evidence="1" id="KW-0732">Signal</keyword>
<reference evidence="3" key="1">
    <citation type="journal article" date="2019" name="Int. J. Syst. Evol. Microbiol.">
        <title>The Global Catalogue of Microorganisms (GCM) 10K type strain sequencing project: providing services to taxonomists for standard genome sequencing and annotation.</title>
        <authorList>
            <consortium name="The Broad Institute Genomics Platform"/>
            <consortium name="The Broad Institute Genome Sequencing Center for Infectious Disease"/>
            <person name="Wu L."/>
            <person name="Ma J."/>
        </authorList>
    </citation>
    <scope>NUCLEOTIDE SEQUENCE [LARGE SCALE GENOMIC DNA]</scope>
    <source>
        <strain evidence="3">JCM 12125</strain>
    </source>
</reference>
<keyword evidence="3" id="KW-1185">Reference proteome</keyword>
<gene>
    <name evidence="2" type="ORF">ACFPIE_18710</name>
</gene>
<protein>
    <submittedName>
        <fullName evidence="2">Peptidase S1</fullName>
    </submittedName>
</protein>